<evidence type="ECO:0000313" key="2">
    <source>
        <dbReference type="EMBL" id="GLD33025.1"/>
    </source>
</evidence>
<accession>A0A9P3QBX9</accession>
<sequence>MAVVVPIASQNWLITPAVGVPAAAADSGQRPGDSSELWLVVLTGLCSVGFGGDGETLTWISETLRIVPDLHSPLSSVFGGPILAGQTLALNLKMWAPFAAVTGVEANNGFKLTGWRLTPFLPNQDRNFQGIDVDISVELPSIITEVAYSITMVGQISLLGKPERE</sequence>
<gene>
    <name evidence="2" type="ORF">Mkiyose1413_49080</name>
    <name evidence="1" type="ORF">SRL2020028_44360</name>
</gene>
<dbReference type="RefSeq" id="WP_236980370.1">
    <property type="nucleotide sequence ID" value="NZ_BRXE01000075.1"/>
</dbReference>
<comment type="caution">
    <text evidence="2">The sequence shown here is derived from an EMBL/GenBank/DDBJ whole genome shotgun (WGS) entry which is preliminary data.</text>
</comment>
<dbReference type="Proteomes" id="UP001064782">
    <property type="component" value="Unassembled WGS sequence"/>
</dbReference>
<name>A0A9P3QBX9_9MYCO</name>
<dbReference type="AlphaFoldDB" id="A0A9P3QBX9"/>
<protein>
    <submittedName>
        <fullName evidence="2">Uncharacterized protein</fullName>
    </submittedName>
</protein>
<dbReference type="EMBL" id="BRXE01000075">
    <property type="protein sequence ID" value="GLB85180.1"/>
    <property type="molecule type" value="Genomic_DNA"/>
</dbReference>
<dbReference type="EMBL" id="BRZI01000062">
    <property type="protein sequence ID" value="GLD33025.1"/>
    <property type="molecule type" value="Genomic_DNA"/>
</dbReference>
<dbReference type="Proteomes" id="UP001165663">
    <property type="component" value="Unassembled WGS sequence"/>
</dbReference>
<organism evidence="2 3">
    <name type="scientific">Mycobacterium kiyosense</name>
    <dbReference type="NCBI Taxonomy" id="2871094"/>
    <lineage>
        <taxon>Bacteria</taxon>
        <taxon>Bacillati</taxon>
        <taxon>Actinomycetota</taxon>
        <taxon>Actinomycetes</taxon>
        <taxon>Mycobacteriales</taxon>
        <taxon>Mycobacteriaceae</taxon>
        <taxon>Mycobacterium</taxon>
    </lineage>
</organism>
<proteinExistence type="predicted"/>
<evidence type="ECO:0000313" key="1">
    <source>
        <dbReference type="EMBL" id="GLB85180.1"/>
    </source>
</evidence>
<reference evidence="2" key="1">
    <citation type="submission" date="2022-08" db="EMBL/GenBank/DDBJ databases">
        <title>Mycobacterium kiyosense sp. nov., scotochromogenic slow-glowing species isolated from respiratory specimens.</title>
        <authorList>
            <person name="Fukano H."/>
            <person name="Kazumi Y."/>
            <person name="Sakagami N."/>
            <person name="Ato M."/>
            <person name="Mitarai S."/>
            <person name="Hoshino Y."/>
        </authorList>
    </citation>
    <scope>NUCLEOTIDE SEQUENCE</scope>
    <source>
        <strain evidence="2">1413</strain>
        <strain evidence="1">SRL2020-028</strain>
    </source>
</reference>
<dbReference type="GeneID" id="83632423"/>
<evidence type="ECO:0000313" key="3">
    <source>
        <dbReference type="Proteomes" id="UP001064782"/>
    </source>
</evidence>
<keyword evidence="3" id="KW-1185">Reference proteome</keyword>